<dbReference type="KEGG" id="scl:sce0787"/>
<dbReference type="Pfam" id="PF13450">
    <property type="entry name" value="NAD_binding_8"/>
    <property type="match status" value="1"/>
</dbReference>
<dbReference type="PANTHER" id="PTHR47470">
    <property type="entry name" value="CHOLESTEROL OXIDASE"/>
    <property type="match status" value="1"/>
</dbReference>
<evidence type="ECO:0000256" key="2">
    <source>
        <dbReference type="ARBA" id="ARBA00010790"/>
    </source>
</evidence>
<keyword evidence="6" id="KW-0560">Oxidoreductase</keyword>
<accession>A9EP67</accession>
<dbReference type="HOGENOM" id="CLU_002483_2_0_7"/>
<name>A9EP67_SORC5</name>
<keyword evidence="4" id="KW-0285">Flavoprotein</keyword>
<comment type="similarity">
    <text evidence="2">Belongs to the GMC oxidoreductase family.</text>
</comment>
<evidence type="ECO:0000256" key="1">
    <source>
        <dbReference type="ARBA" id="ARBA00001974"/>
    </source>
</evidence>
<keyword evidence="3" id="KW-0153">Cholesterol metabolism</keyword>
<proteinExistence type="inferred from homology"/>
<dbReference type="GO" id="GO:0008203">
    <property type="term" value="P:cholesterol metabolic process"/>
    <property type="evidence" value="ECO:0007669"/>
    <property type="project" value="UniProtKB-KW"/>
</dbReference>
<keyword evidence="18" id="KW-1185">Reference proteome</keyword>
<organism evidence="17 18">
    <name type="scientific">Sorangium cellulosum (strain So ce56)</name>
    <name type="common">Polyangium cellulosum (strain So ce56)</name>
    <dbReference type="NCBI Taxonomy" id="448385"/>
    <lineage>
        <taxon>Bacteria</taxon>
        <taxon>Pseudomonadati</taxon>
        <taxon>Myxococcota</taxon>
        <taxon>Polyangia</taxon>
        <taxon>Polyangiales</taxon>
        <taxon>Polyangiaceae</taxon>
        <taxon>Sorangium</taxon>
    </lineage>
</organism>
<evidence type="ECO:0000313" key="18">
    <source>
        <dbReference type="Proteomes" id="UP000002139"/>
    </source>
</evidence>
<evidence type="ECO:0000256" key="10">
    <source>
        <dbReference type="ARBA" id="ARBA00023235"/>
    </source>
</evidence>
<evidence type="ECO:0000256" key="12">
    <source>
        <dbReference type="ARBA" id="ARBA00049645"/>
    </source>
</evidence>
<keyword evidence="8" id="KW-1207">Sterol metabolism</keyword>
<evidence type="ECO:0000256" key="4">
    <source>
        <dbReference type="ARBA" id="ARBA00022630"/>
    </source>
</evidence>
<dbReference type="PROSITE" id="PS50206">
    <property type="entry name" value="RHODANESE_3"/>
    <property type="match status" value="1"/>
</dbReference>
<dbReference type="InterPro" id="IPR001763">
    <property type="entry name" value="Rhodanese-like_dom"/>
</dbReference>
<dbReference type="EC" id="5.3.3.1" evidence="11"/>
<evidence type="ECO:0000256" key="11">
    <source>
        <dbReference type="ARBA" id="ARBA00038856"/>
    </source>
</evidence>
<dbReference type="EC" id="1.1.3.6" evidence="13"/>
<evidence type="ECO:0000256" key="5">
    <source>
        <dbReference type="ARBA" id="ARBA00022827"/>
    </source>
</evidence>
<gene>
    <name evidence="17" type="ordered locus">sce0787</name>
</gene>
<dbReference type="InterPro" id="IPR052542">
    <property type="entry name" value="Cholesterol_Oxidase"/>
</dbReference>
<comment type="cofactor">
    <cofactor evidence="1">
        <name>FAD</name>
        <dbReference type="ChEBI" id="CHEBI:57692"/>
    </cofactor>
</comment>
<evidence type="ECO:0000256" key="15">
    <source>
        <dbReference type="ARBA" id="ARBA00049778"/>
    </source>
</evidence>
<evidence type="ECO:0000259" key="16">
    <source>
        <dbReference type="PROSITE" id="PS50206"/>
    </source>
</evidence>
<dbReference type="InterPro" id="IPR036188">
    <property type="entry name" value="FAD/NAD-bd_sf"/>
</dbReference>
<evidence type="ECO:0000256" key="14">
    <source>
        <dbReference type="ARBA" id="ARBA00049744"/>
    </source>
</evidence>
<dbReference type="GO" id="GO:0016995">
    <property type="term" value="F:cholesterol oxidase activity"/>
    <property type="evidence" value="ECO:0007669"/>
    <property type="project" value="UniProtKB-EC"/>
</dbReference>
<dbReference type="Proteomes" id="UP000002139">
    <property type="component" value="Chromosome"/>
</dbReference>
<dbReference type="PANTHER" id="PTHR47470:SF1">
    <property type="entry name" value="FAD-DEPENDENT OXIDOREDUCTASE 2 FAD BINDING DOMAIN-CONTAINING PROTEIN"/>
    <property type="match status" value="1"/>
</dbReference>
<keyword evidence="9" id="KW-0753">Steroid metabolism</keyword>
<evidence type="ECO:0000256" key="7">
    <source>
        <dbReference type="ARBA" id="ARBA00023098"/>
    </source>
</evidence>
<dbReference type="SUPFAM" id="SSF51905">
    <property type="entry name" value="FAD/NAD(P)-binding domain"/>
    <property type="match status" value="1"/>
</dbReference>
<evidence type="ECO:0000256" key="3">
    <source>
        <dbReference type="ARBA" id="ARBA00022548"/>
    </source>
</evidence>
<evidence type="ECO:0000313" key="17">
    <source>
        <dbReference type="EMBL" id="CAN90944.1"/>
    </source>
</evidence>
<evidence type="ECO:0000256" key="9">
    <source>
        <dbReference type="ARBA" id="ARBA00023221"/>
    </source>
</evidence>
<dbReference type="eggNOG" id="COG2303">
    <property type="taxonomic scope" value="Bacteria"/>
</dbReference>
<dbReference type="Pfam" id="PF05199">
    <property type="entry name" value="GMC_oxred_C"/>
    <property type="match status" value="1"/>
</dbReference>
<sequence length="576" mass="62622">MGSGDRLGHTPPREAGGMDFDVDFAIVGSGFGGSVSALRLTEKGYSVTVLECGKRWRKEDFPKTNWNVRKFLWAPRLLCHGIQRLTLLRDTLILSGAGVGGGSLVYANTLLVPPPEAFTSPGWPAGTSWRDELMPFYELAKRMLGVTANPKLWPADRQLRQIADEMGRGDTFHVASVGVLFAREGEQEGQRVPDPFFAGEGPDRATCVHCGGCMVGCRFGAKNTLDLNYLYLAEKKGCTIQPETMVTAIDALPGGGYELTLERSTALLRKRRRTLRARAVVLSAGVLGTVKLLLKARAEGRLPHLSPQLGHYVRTNSEVILGVTASDDRVDYSRGIAITSGIYPDARTHIEPVRYPAGSDVMGALGTVLTDDAPGLPRWLRWLGRRLLHPIDLLSGLLPFRFARRSTILLVMQTLDNYMQLVWKRGGMTTRRPPDQPKPPAYIPVANEVGKRLAVLMDGTPRNAINEAVLNVPTTAHILGGCAIADSPERGVIDQRNQVFGHDGLYVVDGSMVPANLGVNPSLTITAMAERAMSKMPPRRDNPAFTGTSRMLEAAAPSKGQATIKSGCEANKIPCR</sequence>
<feature type="domain" description="Rhodanese" evidence="16">
    <location>
        <begin position="28"/>
        <end position="65"/>
    </location>
</feature>
<dbReference type="InterPro" id="IPR007867">
    <property type="entry name" value="GMC_OxRtase_C"/>
</dbReference>
<evidence type="ECO:0000256" key="13">
    <source>
        <dbReference type="ARBA" id="ARBA00049723"/>
    </source>
</evidence>
<keyword evidence="7" id="KW-0443">Lipid metabolism</keyword>
<keyword evidence="5" id="KW-0274">FAD</keyword>
<keyword evidence="10" id="KW-0413">Isomerase</keyword>
<evidence type="ECO:0000256" key="6">
    <source>
        <dbReference type="ARBA" id="ARBA00023002"/>
    </source>
</evidence>
<dbReference type="Gene3D" id="3.50.50.60">
    <property type="entry name" value="FAD/NAD(P)-binding domain"/>
    <property type="match status" value="3"/>
</dbReference>
<dbReference type="EMBL" id="AM746676">
    <property type="protein sequence ID" value="CAN90944.1"/>
    <property type="molecule type" value="Genomic_DNA"/>
</dbReference>
<dbReference type="STRING" id="448385.sce0787"/>
<dbReference type="GO" id="GO:0004769">
    <property type="term" value="F:steroid Delta-isomerase activity"/>
    <property type="evidence" value="ECO:0007669"/>
    <property type="project" value="UniProtKB-EC"/>
</dbReference>
<evidence type="ECO:0000256" key="8">
    <source>
        <dbReference type="ARBA" id="ARBA00023166"/>
    </source>
</evidence>
<dbReference type="AlphaFoldDB" id="A9EP67"/>
<reference evidence="17 18" key="1">
    <citation type="journal article" date="2007" name="Nat. Biotechnol.">
        <title>Complete genome sequence of the myxobacterium Sorangium cellulosum.</title>
        <authorList>
            <person name="Schneiker S."/>
            <person name="Perlova O."/>
            <person name="Kaiser O."/>
            <person name="Gerth K."/>
            <person name="Alici A."/>
            <person name="Altmeyer M.O."/>
            <person name="Bartels D."/>
            <person name="Bekel T."/>
            <person name="Beyer S."/>
            <person name="Bode E."/>
            <person name="Bode H.B."/>
            <person name="Bolten C.J."/>
            <person name="Choudhuri J.V."/>
            <person name="Doss S."/>
            <person name="Elnakady Y.A."/>
            <person name="Frank B."/>
            <person name="Gaigalat L."/>
            <person name="Goesmann A."/>
            <person name="Groeger C."/>
            <person name="Gross F."/>
            <person name="Jelsbak L."/>
            <person name="Jelsbak L."/>
            <person name="Kalinowski J."/>
            <person name="Kegler C."/>
            <person name="Knauber T."/>
            <person name="Konietzny S."/>
            <person name="Kopp M."/>
            <person name="Krause L."/>
            <person name="Krug D."/>
            <person name="Linke B."/>
            <person name="Mahmud T."/>
            <person name="Martinez-Arias R."/>
            <person name="McHardy A.C."/>
            <person name="Merai M."/>
            <person name="Meyer F."/>
            <person name="Mormann S."/>
            <person name="Munoz-Dorado J."/>
            <person name="Perez J."/>
            <person name="Pradella S."/>
            <person name="Rachid S."/>
            <person name="Raddatz G."/>
            <person name="Rosenau F."/>
            <person name="Rueckert C."/>
            <person name="Sasse F."/>
            <person name="Scharfe M."/>
            <person name="Schuster S.C."/>
            <person name="Suen G."/>
            <person name="Treuner-Lange A."/>
            <person name="Velicer G.J."/>
            <person name="Vorholter F.-J."/>
            <person name="Weissman K.J."/>
            <person name="Welch R.D."/>
            <person name="Wenzel S.C."/>
            <person name="Whitworth D.E."/>
            <person name="Wilhelm S."/>
            <person name="Wittmann C."/>
            <person name="Bloecker H."/>
            <person name="Puehler A."/>
            <person name="Mueller R."/>
        </authorList>
    </citation>
    <scope>NUCLEOTIDE SEQUENCE [LARGE SCALE GENOMIC DNA]</scope>
    <source>
        <strain evidence="18">So ce56</strain>
    </source>
</reference>
<protein>
    <recommendedName>
        <fullName evidence="14">Cholesterol oxidase</fullName>
        <ecNumber evidence="13">1.1.3.6</ecNumber>
        <ecNumber evidence="11">5.3.3.1</ecNumber>
    </recommendedName>
    <alternativeName>
        <fullName evidence="15">Cholesterol isomerase</fullName>
    </alternativeName>
</protein>
<comment type="pathway">
    <text evidence="12">Steroid metabolism; cholesterol degradation.</text>
</comment>